<dbReference type="Gene3D" id="1.10.10.10">
    <property type="entry name" value="Winged helix-like DNA-binding domain superfamily/Winged helix DNA-binding domain"/>
    <property type="match status" value="1"/>
</dbReference>
<evidence type="ECO:0000313" key="2">
    <source>
        <dbReference type="EMBL" id="MBB5114272.1"/>
    </source>
</evidence>
<dbReference type="GeneID" id="300294657"/>
<organism evidence="2 3">
    <name type="scientific">Micromonospora echinospora</name>
    <name type="common">Micromonospora purpurea</name>
    <dbReference type="NCBI Taxonomy" id="1877"/>
    <lineage>
        <taxon>Bacteria</taxon>
        <taxon>Bacillati</taxon>
        <taxon>Actinomycetota</taxon>
        <taxon>Actinomycetes</taxon>
        <taxon>Micromonosporales</taxon>
        <taxon>Micromonosporaceae</taxon>
        <taxon>Micromonospora</taxon>
    </lineage>
</organism>
<dbReference type="InterPro" id="IPR000792">
    <property type="entry name" value="Tscrpt_reg_LuxR_C"/>
</dbReference>
<protein>
    <submittedName>
        <fullName evidence="2">DNA-binding CsgD family transcriptional regulator</fullName>
    </submittedName>
</protein>
<dbReference type="Pfam" id="PF13384">
    <property type="entry name" value="HTH_23"/>
    <property type="match status" value="1"/>
</dbReference>
<dbReference type="RefSeq" id="WP_184686152.1">
    <property type="nucleotide sequence ID" value="NZ_JACHJC010000001.1"/>
</dbReference>
<feature type="domain" description="HTH luxR-type" evidence="1">
    <location>
        <begin position="117"/>
        <end position="174"/>
    </location>
</feature>
<dbReference type="SUPFAM" id="SSF46894">
    <property type="entry name" value="C-terminal effector domain of the bipartite response regulators"/>
    <property type="match status" value="1"/>
</dbReference>
<keyword evidence="3" id="KW-1185">Reference proteome</keyword>
<dbReference type="Proteomes" id="UP000618986">
    <property type="component" value="Unassembled WGS sequence"/>
</dbReference>
<accession>A0ABR6MFU9</accession>
<dbReference type="InterPro" id="IPR036388">
    <property type="entry name" value="WH-like_DNA-bd_sf"/>
</dbReference>
<evidence type="ECO:0000313" key="3">
    <source>
        <dbReference type="Proteomes" id="UP000618986"/>
    </source>
</evidence>
<name>A0ABR6MFU9_MICEC</name>
<gene>
    <name evidence="2" type="ORF">FHU28_004111</name>
</gene>
<proteinExistence type="predicted"/>
<dbReference type="GO" id="GO:0003677">
    <property type="term" value="F:DNA binding"/>
    <property type="evidence" value="ECO:0007669"/>
    <property type="project" value="UniProtKB-KW"/>
</dbReference>
<dbReference type="InterPro" id="IPR016032">
    <property type="entry name" value="Sig_transdc_resp-reg_C-effctor"/>
</dbReference>
<comment type="caution">
    <text evidence="2">The sequence shown here is derived from an EMBL/GenBank/DDBJ whole genome shotgun (WGS) entry which is preliminary data.</text>
</comment>
<reference evidence="2 3" key="1">
    <citation type="submission" date="2020-08" db="EMBL/GenBank/DDBJ databases">
        <title>Sequencing the genomes of 1000 actinobacteria strains.</title>
        <authorList>
            <person name="Klenk H.-P."/>
        </authorList>
    </citation>
    <scope>NUCLEOTIDE SEQUENCE [LARGE SCALE GENOMIC DNA]</scope>
    <source>
        <strain evidence="2 3">DSM 43036</strain>
    </source>
</reference>
<sequence length="190" mass="20878">MTEFSAALPYRVTRLIAPDLVDRCRGGQGETVQRLIHLPDPAAPVVQALPATEARIQPVDSAALPIVMVDRRMAIVSLNTVRPERSAVLVRGSDTLDELTRTFERMWAASHPLPDGDSGPRDRREAILAGLSRGLTDAAIAAALRIGERTVRREIQALMATTGARSRFQLGMHLALRHHRNRRAVKDGSR</sequence>
<dbReference type="EMBL" id="JACHJC010000001">
    <property type="protein sequence ID" value="MBB5114272.1"/>
    <property type="molecule type" value="Genomic_DNA"/>
</dbReference>
<dbReference type="SMART" id="SM00421">
    <property type="entry name" value="HTH_LUXR"/>
    <property type="match status" value="1"/>
</dbReference>
<evidence type="ECO:0000259" key="1">
    <source>
        <dbReference type="SMART" id="SM00421"/>
    </source>
</evidence>
<keyword evidence="2" id="KW-0238">DNA-binding</keyword>